<dbReference type="FunFam" id="2.170.150.20:FF:000007">
    <property type="entry name" value="Protein cereblon"/>
    <property type="match status" value="1"/>
</dbReference>
<evidence type="ECO:0000259" key="11">
    <source>
        <dbReference type="PROSITE" id="PS51788"/>
    </source>
</evidence>
<evidence type="ECO:0000256" key="4">
    <source>
        <dbReference type="ARBA" id="ARBA00014394"/>
    </source>
</evidence>
<evidence type="ECO:0000256" key="9">
    <source>
        <dbReference type="SAM" id="MobiDB-lite"/>
    </source>
</evidence>
<accession>A0A8B6BRM0</accession>
<dbReference type="Pfam" id="PF02190">
    <property type="entry name" value="LON_substr_bdg"/>
    <property type="match status" value="1"/>
</dbReference>
<comment type="caution">
    <text evidence="12">The sequence shown here is derived from an EMBL/GenBank/DDBJ whole genome shotgun (WGS) entry which is preliminary data.</text>
</comment>
<keyword evidence="13" id="KW-1185">Reference proteome</keyword>
<gene>
    <name evidence="12" type="ORF">MGAL_10B003955</name>
</gene>
<feature type="region of interest" description="Disordered" evidence="9">
    <location>
        <begin position="13"/>
        <end position="64"/>
    </location>
</feature>
<dbReference type="Gene3D" id="2.170.150.20">
    <property type="entry name" value="Peptide methionine sulfoxide reductase"/>
    <property type="match status" value="1"/>
</dbReference>
<evidence type="ECO:0000256" key="8">
    <source>
        <dbReference type="ARBA" id="ARBA00023242"/>
    </source>
</evidence>
<dbReference type="Gene3D" id="2.30.130.40">
    <property type="entry name" value="LON domain-like"/>
    <property type="match status" value="1"/>
</dbReference>
<dbReference type="InterPro" id="IPR046336">
    <property type="entry name" value="Lon_prtase_N_sf"/>
</dbReference>
<evidence type="ECO:0000256" key="2">
    <source>
        <dbReference type="ARBA" id="ARBA00004906"/>
    </source>
</evidence>
<organism evidence="12 13">
    <name type="scientific">Mytilus galloprovincialis</name>
    <name type="common">Mediterranean mussel</name>
    <dbReference type="NCBI Taxonomy" id="29158"/>
    <lineage>
        <taxon>Eukaryota</taxon>
        <taxon>Metazoa</taxon>
        <taxon>Spiralia</taxon>
        <taxon>Lophotrochozoa</taxon>
        <taxon>Mollusca</taxon>
        <taxon>Bivalvia</taxon>
        <taxon>Autobranchia</taxon>
        <taxon>Pteriomorphia</taxon>
        <taxon>Mytilida</taxon>
        <taxon>Mytiloidea</taxon>
        <taxon>Mytilidae</taxon>
        <taxon>Mytilinae</taxon>
        <taxon>Mytilus</taxon>
    </lineage>
</organism>
<keyword evidence="7" id="KW-0862">Zinc</keyword>
<comment type="similarity">
    <text evidence="3">Belongs to the CRBN family.</text>
</comment>
<dbReference type="EMBL" id="UYJE01000536">
    <property type="protein sequence ID" value="VDH94056.1"/>
    <property type="molecule type" value="Genomic_DNA"/>
</dbReference>
<comment type="subcellular location">
    <subcellularLocation>
        <location evidence="1">Nucleus</location>
    </subcellularLocation>
</comment>
<dbReference type="Gene3D" id="1.20.58.1480">
    <property type="match status" value="1"/>
</dbReference>
<feature type="domain" description="Lon N-terminal" evidence="10">
    <location>
        <begin position="99"/>
        <end position="353"/>
    </location>
</feature>
<dbReference type="InterPro" id="IPR015947">
    <property type="entry name" value="PUA-like_sf"/>
</dbReference>
<dbReference type="PROSITE" id="PS51787">
    <property type="entry name" value="LON_N"/>
    <property type="match status" value="1"/>
</dbReference>
<dbReference type="CDD" id="cd15777">
    <property type="entry name" value="CRBN_C_like"/>
    <property type="match status" value="1"/>
</dbReference>
<evidence type="ECO:0000256" key="7">
    <source>
        <dbReference type="ARBA" id="ARBA00022833"/>
    </source>
</evidence>
<dbReference type="SUPFAM" id="SSF88697">
    <property type="entry name" value="PUA domain-like"/>
    <property type="match status" value="1"/>
</dbReference>
<dbReference type="UniPathway" id="UPA00143"/>
<reference evidence="12" key="1">
    <citation type="submission" date="2018-11" db="EMBL/GenBank/DDBJ databases">
        <authorList>
            <person name="Alioto T."/>
            <person name="Alioto T."/>
        </authorList>
    </citation>
    <scope>NUCLEOTIDE SEQUENCE</scope>
</reference>
<keyword evidence="8" id="KW-0539">Nucleus</keyword>
<dbReference type="GO" id="GO:0005634">
    <property type="term" value="C:nucleus"/>
    <property type="evidence" value="ECO:0007669"/>
    <property type="project" value="UniProtKB-SubCell"/>
</dbReference>
<keyword evidence="5" id="KW-0479">Metal-binding</keyword>
<dbReference type="InterPro" id="IPR004910">
    <property type="entry name" value="Yippee/Mis18/Cereblon"/>
</dbReference>
<dbReference type="PANTHER" id="PTHR46732">
    <property type="entry name" value="ATP-DEPENDENT PROTEASE LA (LON) DOMAIN PROTEIN"/>
    <property type="match status" value="1"/>
</dbReference>
<feature type="domain" description="CULT" evidence="11">
    <location>
        <begin position="352"/>
        <end position="459"/>
    </location>
</feature>
<evidence type="ECO:0000313" key="13">
    <source>
        <dbReference type="Proteomes" id="UP000596742"/>
    </source>
</evidence>
<comment type="pathway">
    <text evidence="2">Protein modification; protein ubiquitination.</text>
</comment>
<dbReference type="Proteomes" id="UP000596742">
    <property type="component" value="Unassembled WGS sequence"/>
</dbReference>
<evidence type="ECO:0000313" key="12">
    <source>
        <dbReference type="EMBL" id="VDH94056.1"/>
    </source>
</evidence>
<keyword evidence="6" id="KW-0833">Ubl conjugation pathway</keyword>
<sequence length="481" mass="54507">MADEFLPLLGINVIDNAENDEDSSSSDDDENDLEEQNIDVDEEKEDDDENSNGENTNNTRRLQSITFDTSLPGTHSYLGDDLEDISGRTIYDEDGLVSLPLIKLPGMVLVPGQTIPLTLFHQHVVAMMKEVKDSDKTFGVVAYRYLENEEGSPTTANIGTTAEIFSYKDETDDQTGLSSASLMAKGRQRFKVVESRRTNTGILMAKVKILKERMLPEFLEGARPPSHCKFCCNPVEQDPMEQTAVDREGKVIANVSYVKNRQINRFTSAHYTWWPPWVYKMYDPESVVQRMKQKLNKWNETLQADKLTNDPIELSYWVCQNLPLDDSQRLNLLSLDSAVQRLRCALSIMEKCSVICCRECKTHVALTNDVFSLSLEGPLGAYVNPHGHVHETLTVYKSQNINLMGRPTKEHSWFPGYAWTIAYCRRCTNHMGWKFTATTKNLTPQKFFGLTRGSVTPGMQQTDELTDGDTCDATYVKLYKT</sequence>
<proteinExistence type="inferred from homology"/>
<evidence type="ECO:0000256" key="6">
    <source>
        <dbReference type="ARBA" id="ARBA00022786"/>
    </source>
</evidence>
<dbReference type="Pfam" id="PF03226">
    <property type="entry name" value="Yippee-Mis18"/>
    <property type="match status" value="1"/>
</dbReference>
<evidence type="ECO:0000256" key="3">
    <source>
        <dbReference type="ARBA" id="ARBA00005293"/>
    </source>
</evidence>
<evidence type="ECO:0000256" key="5">
    <source>
        <dbReference type="ARBA" id="ARBA00022723"/>
    </source>
</evidence>
<dbReference type="AlphaFoldDB" id="A0A8B6BRM0"/>
<dbReference type="PANTHER" id="PTHR46732:SF8">
    <property type="entry name" value="ATP-DEPENDENT PROTEASE LA (LON) DOMAIN PROTEIN"/>
    <property type="match status" value="1"/>
</dbReference>
<dbReference type="OrthoDB" id="267517at2759"/>
<dbReference type="InterPro" id="IPR034750">
    <property type="entry name" value="CULT"/>
</dbReference>
<feature type="compositionally biased region" description="Acidic residues" evidence="9">
    <location>
        <begin position="17"/>
        <end position="51"/>
    </location>
</feature>
<dbReference type="PROSITE" id="PS51788">
    <property type="entry name" value="CULT"/>
    <property type="match status" value="1"/>
</dbReference>
<dbReference type="InterPro" id="IPR003111">
    <property type="entry name" value="Lon_prtase_N"/>
</dbReference>
<dbReference type="GO" id="GO:0046872">
    <property type="term" value="F:metal ion binding"/>
    <property type="evidence" value="ECO:0007669"/>
    <property type="project" value="UniProtKB-KW"/>
</dbReference>
<name>A0A8B6BRM0_MYTGA</name>
<evidence type="ECO:0000259" key="10">
    <source>
        <dbReference type="PROSITE" id="PS51787"/>
    </source>
</evidence>
<dbReference type="GO" id="GO:0016567">
    <property type="term" value="P:protein ubiquitination"/>
    <property type="evidence" value="ECO:0007669"/>
    <property type="project" value="UniProtKB-UniPathway"/>
</dbReference>
<evidence type="ECO:0000256" key="1">
    <source>
        <dbReference type="ARBA" id="ARBA00004123"/>
    </source>
</evidence>
<dbReference type="SMART" id="SM00464">
    <property type="entry name" value="LON"/>
    <property type="match status" value="1"/>
</dbReference>
<protein>
    <recommendedName>
        <fullName evidence="4">Protein cereblon</fullName>
    </recommendedName>
</protein>